<accession>A0ABR3YGJ8</accession>
<keyword evidence="3 5" id="KW-1133">Transmembrane helix</keyword>
<evidence type="ECO:0000256" key="3">
    <source>
        <dbReference type="ARBA" id="ARBA00022989"/>
    </source>
</evidence>
<keyword evidence="4 5" id="KW-0472">Membrane</keyword>
<name>A0ABR3YGJ8_9PEZI</name>
<feature type="transmembrane region" description="Helical" evidence="5">
    <location>
        <begin position="118"/>
        <end position="137"/>
    </location>
</feature>
<comment type="subcellular location">
    <subcellularLocation>
        <location evidence="1">Membrane</location>
        <topology evidence="1">Multi-pass membrane protein</topology>
    </subcellularLocation>
</comment>
<dbReference type="SUPFAM" id="SSF103473">
    <property type="entry name" value="MFS general substrate transporter"/>
    <property type="match status" value="1"/>
</dbReference>
<dbReference type="PANTHER" id="PTHR23502">
    <property type="entry name" value="MAJOR FACILITATOR SUPERFAMILY"/>
    <property type="match status" value="1"/>
</dbReference>
<evidence type="ECO:0000256" key="2">
    <source>
        <dbReference type="ARBA" id="ARBA00022692"/>
    </source>
</evidence>
<proteinExistence type="predicted"/>
<dbReference type="Proteomes" id="UP001583186">
    <property type="component" value="Unassembled WGS sequence"/>
</dbReference>
<evidence type="ECO:0000256" key="4">
    <source>
        <dbReference type="ARBA" id="ARBA00023136"/>
    </source>
</evidence>
<dbReference type="InterPro" id="IPR011701">
    <property type="entry name" value="MFS"/>
</dbReference>
<feature type="transmembrane region" description="Helical" evidence="5">
    <location>
        <begin position="237"/>
        <end position="257"/>
    </location>
</feature>
<evidence type="ECO:0000256" key="1">
    <source>
        <dbReference type="ARBA" id="ARBA00004141"/>
    </source>
</evidence>
<dbReference type="EMBL" id="JAWCUI010000131">
    <property type="protein sequence ID" value="KAL1887283.1"/>
    <property type="molecule type" value="Genomic_DNA"/>
</dbReference>
<feature type="transmembrane region" description="Helical" evidence="5">
    <location>
        <begin position="404"/>
        <end position="425"/>
    </location>
</feature>
<evidence type="ECO:0000256" key="5">
    <source>
        <dbReference type="SAM" id="Phobius"/>
    </source>
</evidence>
<evidence type="ECO:0000313" key="7">
    <source>
        <dbReference type="Proteomes" id="UP001583186"/>
    </source>
</evidence>
<dbReference type="InterPro" id="IPR036259">
    <property type="entry name" value="MFS_trans_sf"/>
</dbReference>
<gene>
    <name evidence="6" type="ORF">Sste5346_010314</name>
</gene>
<reference evidence="6 7" key="1">
    <citation type="journal article" date="2024" name="IMA Fungus">
        <title>IMA Genome - F19 : A genome assembly and annotation guide to empower mycologists, including annotated draft genome sequences of Ceratocystis pirilliformis, Diaporthe australafricana, Fusarium ophioides, Paecilomyces lecythidis, and Sporothrix stenoceras.</title>
        <authorList>
            <person name="Aylward J."/>
            <person name="Wilson A.M."/>
            <person name="Visagie C.M."/>
            <person name="Spraker J."/>
            <person name="Barnes I."/>
            <person name="Buitendag C."/>
            <person name="Ceriani C."/>
            <person name="Del Mar Angel L."/>
            <person name="du Plessis D."/>
            <person name="Fuchs T."/>
            <person name="Gasser K."/>
            <person name="Kramer D."/>
            <person name="Li W."/>
            <person name="Munsamy K."/>
            <person name="Piso A."/>
            <person name="Price J.L."/>
            <person name="Sonnekus B."/>
            <person name="Thomas C."/>
            <person name="van der Nest A."/>
            <person name="van Dijk A."/>
            <person name="van Heerden A."/>
            <person name="van Vuuren N."/>
            <person name="Yilmaz N."/>
            <person name="Duong T.A."/>
            <person name="van der Merwe N.A."/>
            <person name="Wingfield M.J."/>
            <person name="Wingfield B.D."/>
        </authorList>
    </citation>
    <scope>NUCLEOTIDE SEQUENCE [LARGE SCALE GENOMIC DNA]</scope>
    <source>
        <strain evidence="6 7">CMW 5346</strain>
    </source>
</reference>
<dbReference type="Pfam" id="PF07690">
    <property type="entry name" value="MFS_1"/>
    <property type="match status" value="1"/>
</dbReference>
<dbReference type="PANTHER" id="PTHR23502:SF164">
    <property type="entry name" value="MAJOR FACILITATOR SUPERFAMILY (MFS) PROFILE DOMAIN-CONTAINING PROTEIN"/>
    <property type="match status" value="1"/>
</dbReference>
<comment type="caution">
    <text evidence="6">The sequence shown here is derived from an EMBL/GenBank/DDBJ whole genome shotgun (WGS) entry which is preliminary data.</text>
</comment>
<feature type="transmembrane region" description="Helical" evidence="5">
    <location>
        <begin position="207"/>
        <end position="231"/>
    </location>
</feature>
<feature type="transmembrane region" description="Helical" evidence="5">
    <location>
        <begin position="174"/>
        <end position="195"/>
    </location>
</feature>
<feature type="transmembrane region" description="Helical" evidence="5">
    <location>
        <begin position="316"/>
        <end position="341"/>
    </location>
</feature>
<keyword evidence="2 5" id="KW-0812">Transmembrane</keyword>
<organism evidence="6 7">
    <name type="scientific">Sporothrix stenoceras</name>
    <dbReference type="NCBI Taxonomy" id="5173"/>
    <lineage>
        <taxon>Eukaryota</taxon>
        <taxon>Fungi</taxon>
        <taxon>Dikarya</taxon>
        <taxon>Ascomycota</taxon>
        <taxon>Pezizomycotina</taxon>
        <taxon>Sordariomycetes</taxon>
        <taxon>Sordariomycetidae</taxon>
        <taxon>Ophiostomatales</taxon>
        <taxon>Ophiostomataceae</taxon>
        <taxon>Sporothrix</taxon>
    </lineage>
</organism>
<protein>
    <recommendedName>
        <fullName evidence="8">Major facilitator superfamily (MFS) profile domain-containing protein</fullName>
    </recommendedName>
</protein>
<evidence type="ECO:0008006" key="8">
    <source>
        <dbReference type="Google" id="ProtNLM"/>
    </source>
</evidence>
<evidence type="ECO:0000313" key="6">
    <source>
        <dbReference type="EMBL" id="KAL1887283.1"/>
    </source>
</evidence>
<feature type="transmembrane region" description="Helical" evidence="5">
    <location>
        <begin position="144"/>
        <end position="162"/>
    </location>
</feature>
<dbReference type="Gene3D" id="1.20.1250.20">
    <property type="entry name" value="MFS general substrate transporter like domains"/>
    <property type="match status" value="1"/>
</dbReference>
<feature type="transmembrane region" description="Helical" evidence="5">
    <location>
        <begin position="361"/>
        <end position="383"/>
    </location>
</feature>
<keyword evidence="7" id="KW-1185">Reference proteome</keyword>
<sequence>MASKEPTEFMETYIERKETTVSDDGKSKGLRRERTVGSTTRLYDEAGNLRLIPTPTTDPNGTSSHAAMLGKTADQAYLDVAGAMTACNSVGPLVPTFDMYYSNVPGQQPPSTQTVSQLATFSSLFIGVGAIISVILCRWLGTRPVLILSSALVVASTTWAATSHGKDLGLYSHIAARCFIGLGTGAVESLVPLILQDMHYIDDRNTQFAIIWAWGGVMSGALGAASTFIVQHIGWRWFYWILDIISCAAFVMIILVVPETTFPRTEAEYIGESVTNEEGFSEPVRPSGRDRSYIYSLRVISEHTSIKQAWYALKELVLCSAFPNVIWVVLLNASVIGPTISSSNTIGLVLIESYHWAPQNVGLLSVPLAIASFIVVPIAGIFADLLMKTLAKRNNGQHKPEHQILNLAIPLVFSFLGTLLFGIFAGQPEKYHWSLPLLMTGFQFFALLSTNVTTTTYAIECFPDLAATMVIIVGAYRNIVGFGISYGAQAFVDRVGFQHCFGTCGFAKVD</sequence>